<dbReference type="InterPro" id="IPR010708">
    <property type="entry name" value="5'(3')-deoxyribonucleotidase"/>
</dbReference>
<dbReference type="InterPro" id="IPR036412">
    <property type="entry name" value="HAD-like_sf"/>
</dbReference>
<dbReference type="Proteomes" id="UP000282818">
    <property type="component" value="Unassembled WGS sequence"/>
</dbReference>
<dbReference type="GO" id="GO:0009223">
    <property type="term" value="P:pyrimidine deoxyribonucleotide catabolic process"/>
    <property type="evidence" value="ECO:0007669"/>
    <property type="project" value="TreeGrafter"/>
</dbReference>
<evidence type="ECO:0000256" key="1">
    <source>
        <dbReference type="ARBA" id="ARBA00009589"/>
    </source>
</evidence>
<dbReference type="AlphaFoldDB" id="A0A437Q964"/>
<proteinExistence type="inferred from homology"/>
<keyword evidence="3" id="KW-1185">Reference proteome</keyword>
<dbReference type="PANTHER" id="PTHR16504">
    <property type="entry name" value="5'(3')-DEOXYRIBONUCLEOTIDASE"/>
    <property type="match status" value="1"/>
</dbReference>
<dbReference type="Pfam" id="PF06941">
    <property type="entry name" value="NT5C"/>
    <property type="match status" value="1"/>
</dbReference>
<dbReference type="Gene3D" id="3.40.50.1000">
    <property type="entry name" value="HAD superfamily/HAD-like"/>
    <property type="match status" value="1"/>
</dbReference>
<dbReference type="PANTHER" id="PTHR16504:SF4">
    <property type="entry name" value="5'(3')-DEOXYRIBONUCLEOTIDASE"/>
    <property type="match status" value="1"/>
</dbReference>
<accession>A0A437Q964</accession>
<dbReference type="InterPro" id="IPR023214">
    <property type="entry name" value="HAD_sf"/>
</dbReference>
<dbReference type="EMBL" id="SACQ01000003">
    <property type="protein sequence ID" value="RVU31016.1"/>
    <property type="molecule type" value="Genomic_DNA"/>
</dbReference>
<evidence type="ECO:0000313" key="3">
    <source>
        <dbReference type="Proteomes" id="UP000282818"/>
    </source>
</evidence>
<dbReference type="GO" id="GO:0008253">
    <property type="term" value="F:5'-nucleotidase activity"/>
    <property type="evidence" value="ECO:0007669"/>
    <property type="project" value="InterPro"/>
</dbReference>
<name>A0A437Q964_9GAMM</name>
<sequence length="146" mass="16687">MIVYIDMDDVLCNFTEAFNQALALNPAIRFPQSQYRFFTALAPKEGAIEAVSALLASDRYDPYILTAPSVKNPLCYTEKRVWVGDHLGMEMVERLIICRNKSLLKGDYLIDDNVTGRRQEAFEGQLLHFGSAEYPDWRAVRDYLSV</sequence>
<evidence type="ECO:0000313" key="2">
    <source>
        <dbReference type="EMBL" id="RVU31016.1"/>
    </source>
</evidence>
<comment type="similarity">
    <text evidence="1">Belongs to the 5'(3')-deoxyribonucleotidase family.</text>
</comment>
<reference evidence="2 3" key="1">
    <citation type="submission" date="2019-01" db="EMBL/GenBank/DDBJ databases">
        <authorList>
            <person name="Chen W.-M."/>
        </authorList>
    </citation>
    <scope>NUCLEOTIDE SEQUENCE [LARGE SCALE GENOMIC DNA]</scope>
    <source>
        <strain evidence="2 3">HPM-16</strain>
    </source>
</reference>
<gene>
    <name evidence="2" type="ORF">EOE65_08375</name>
</gene>
<comment type="caution">
    <text evidence="2">The sequence shown here is derived from an EMBL/GenBank/DDBJ whole genome shotgun (WGS) entry which is preliminary data.</text>
</comment>
<dbReference type="SUPFAM" id="SSF56784">
    <property type="entry name" value="HAD-like"/>
    <property type="match status" value="1"/>
</dbReference>
<dbReference type="RefSeq" id="WP_127693861.1">
    <property type="nucleotide sequence ID" value="NZ_SACQ01000003.1"/>
</dbReference>
<protein>
    <submittedName>
        <fullName evidence="2">Uncharacterized protein</fullName>
    </submittedName>
</protein>
<organism evidence="2 3">
    <name type="scientific">Neptunomonas marina</name>
    <dbReference type="NCBI Taxonomy" id="1815562"/>
    <lineage>
        <taxon>Bacteria</taxon>
        <taxon>Pseudomonadati</taxon>
        <taxon>Pseudomonadota</taxon>
        <taxon>Gammaproteobacteria</taxon>
        <taxon>Oceanospirillales</taxon>
        <taxon>Oceanospirillaceae</taxon>
        <taxon>Neptunomonas</taxon>
    </lineage>
</organism>